<dbReference type="AlphaFoldDB" id="A0A431WNR1"/>
<dbReference type="EMBL" id="RXNU01000018">
    <property type="protein sequence ID" value="RTR36844.1"/>
    <property type="molecule type" value="Genomic_DNA"/>
</dbReference>
<protein>
    <submittedName>
        <fullName evidence="2">Uncharacterized protein</fullName>
    </submittedName>
</protein>
<keyword evidence="1" id="KW-0812">Transmembrane</keyword>
<gene>
    <name evidence="2" type="ORF">EKG38_22215</name>
</gene>
<keyword evidence="3" id="KW-1185">Reference proteome</keyword>
<name>A0A431WNR1_9GAMM</name>
<feature type="transmembrane region" description="Helical" evidence="1">
    <location>
        <begin position="67"/>
        <end position="85"/>
    </location>
</feature>
<comment type="caution">
    <text evidence="2">The sequence shown here is derived from an EMBL/GenBank/DDBJ whole genome shotgun (WGS) entry which is preliminary data.</text>
</comment>
<keyword evidence="1" id="KW-1133">Transmembrane helix</keyword>
<sequence length="88" mass="9787">MLATTPQIGSSLDKLLLYHFLLVTAVALLVTPFISGDKTFKLMLLVSMQIALTCISTLIGLNMEHRLNRGAATLLFSAWMLVWLMHLI</sequence>
<evidence type="ECO:0000313" key="2">
    <source>
        <dbReference type="EMBL" id="RTR36844.1"/>
    </source>
</evidence>
<feature type="transmembrane region" description="Helical" evidence="1">
    <location>
        <begin position="42"/>
        <end position="61"/>
    </location>
</feature>
<dbReference type="Proteomes" id="UP000267448">
    <property type="component" value="Unassembled WGS sequence"/>
</dbReference>
<evidence type="ECO:0000313" key="3">
    <source>
        <dbReference type="Proteomes" id="UP000267448"/>
    </source>
</evidence>
<reference evidence="2 3" key="1">
    <citation type="submission" date="2018-12" db="EMBL/GenBank/DDBJ databases">
        <authorList>
            <person name="Yu L."/>
        </authorList>
    </citation>
    <scope>NUCLEOTIDE SEQUENCE [LARGE SCALE GENOMIC DNA]</scope>
    <source>
        <strain evidence="2 3">HAW-EB2</strain>
    </source>
</reference>
<keyword evidence="1" id="KW-0472">Membrane</keyword>
<evidence type="ECO:0000256" key="1">
    <source>
        <dbReference type="SAM" id="Phobius"/>
    </source>
</evidence>
<proteinExistence type="predicted"/>
<organism evidence="2 3">
    <name type="scientific">Shewanella canadensis</name>
    <dbReference type="NCBI Taxonomy" id="271096"/>
    <lineage>
        <taxon>Bacteria</taxon>
        <taxon>Pseudomonadati</taxon>
        <taxon>Pseudomonadota</taxon>
        <taxon>Gammaproteobacteria</taxon>
        <taxon>Alteromonadales</taxon>
        <taxon>Shewanellaceae</taxon>
        <taxon>Shewanella</taxon>
    </lineage>
</organism>
<accession>A0A431WNR1</accession>
<dbReference type="OrthoDB" id="6266512at2"/>
<feature type="transmembrane region" description="Helical" evidence="1">
    <location>
        <begin position="15"/>
        <end position="35"/>
    </location>
</feature>
<dbReference type="RefSeq" id="WP_126523175.1">
    <property type="nucleotide sequence ID" value="NZ_RXNU01000018.1"/>
</dbReference>